<name>A0A8R1DRY0_CAEJA</name>
<proteinExistence type="predicted"/>
<feature type="compositionally biased region" description="Low complexity" evidence="1">
    <location>
        <begin position="18"/>
        <end position="58"/>
    </location>
</feature>
<feature type="compositionally biased region" description="Low complexity" evidence="1">
    <location>
        <begin position="518"/>
        <end position="530"/>
    </location>
</feature>
<feature type="region of interest" description="Disordered" evidence="1">
    <location>
        <begin position="1"/>
        <end position="58"/>
    </location>
</feature>
<evidence type="ECO:0000313" key="3">
    <source>
        <dbReference type="Proteomes" id="UP000005237"/>
    </source>
</evidence>
<dbReference type="AlphaFoldDB" id="A0A8R1DRY0"/>
<dbReference type="EnsemblMetazoa" id="CJA10606.1">
    <property type="protein sequence ID" value="CJA10606.1"/>
    <property type="gene ID" value="WBGene00129810"/>
</dbReference>
<feature type="region of interest" description="Disordered" evidence="1">
    <location>
        <begin position="417"/>
        <end position="538"/>
    </location>
</feature>
<accession>A0A8R1DRY0</accession>
<keyword evidence="3" id="KW-1185">Reference proteome</keyword>
<feature type="compositionally biased region" description="Low complexity" evidence="1">
    <location>
        <begin position="450"/>
        <end position="480"/>
    </location>
</feature>
<feature type="compositionally biased region" description="Low complexity" evidence="1">
    <location>
        <begin position="426"/>
        <end position="442"/>
    </location>
</feature>
<sequence length="538" mass="60337">MEVEEPVKKPPPPPPPVQTISSSSTITIASTPSTSPQKPAQTPSTSTATSSLSPSKSADVSNISAMVTKIFTTLMSKLKESKKKGVKTMDRVTIQEIRDLRRISAHHSINQDTLMKSFANTLGISYEEFKKQIFEHAKSDTMDWKLSASDLPHLGEADIAKMTTIVKSWKSKKQLPNTTLTAWLKDVNSTKMSVDQARVKLFEYVNGLPDVEKSRDAGVDLPKHERSRKARMFLHQWVYLSRKYVEMILPTLKRPTTDGYAAKQLEAVNALKDAVKKQVTLFAAKKDKFTDAVYQFQFTEPVLAAIWTYLDELIDYTLAIGNLEMLVKAIDTLYHQCLDTKITLIQFYVELCRRFQKLSFLTVEEPMKSRLIKAKEQIVKHQVVQNPKYMIKWPDGVEPSLRGFNKDLQITDFDTTILAKPKPAEPKTVATPTKPAPVLNKPAAPPAAKPPAVLKPAAAAAPLPKPPSTSNLPSTSTSKPTPTPLATRQPTEEERRAMNQVVQVSDPFAAALERLQQKQKQQQQQQQNQNLMRFNQKH</sequence>
<evidence type="ECO:0000256" key="1">
    <source>
        <dbReference type="SAM" id="MobiDB-lite"/>
    </source>
</evidence>
<dbReference type="Proteomes" id="UP000005237">
    <property type="component" value="Unassembled WGS sequence"/>
</dbReference>
<reference evidence="3" key="1">
    <citation type="submission" date="2010-08" db="EMBL/GenBank/DDBJ databases">
        <authorList>
            <consortium name="Caenorhabditis japonica Sequencing Consortium"/>
            <person name="Wilson R.K."/>
        </authorList>
    </citation>
    <scope>NUCLEOTIDE SEQUENCE [LARGE SCALE GENOMIC DNA]</scope>
    <source>
        <strain evidence="3">DF5081</strain>
    </source>
</reference>
<reference evidence="2" key="2">
    <citation type="submission" date="2022-06" db="UniProtKB">
        <authorList>
            <consortium name="EnsemblMetazoa"/>
        </authorList>
    </citation>
    <scope>IDENTIFICATION</scope>
    <source>
        <strain evidence="2">DF5081</strain>
    </source>
</reference>
<organism evidence="2 3">
    <name type="scientific">Caenorhabditis japonica</name>
    <dbReference type="NCBI Taxonomy" id="281687"/>
    <lineage>
        <taxon>Eukaryota</taxon>
        <taxon>Metazoa</taxon>
        <taxon>Ecdysozoa</taxon>
        <taxon>Nematoda</taxon>
        <taxon>Chromadorea</taxon>
        <taxon>Rhabditida</taxon>
        <taxon>Rhabditina</taxon>
        <taxon>Rhabditomorpha</taxon>
        <taxon>Rhabditoidea</taxon>
        <taxon>Rhabditidae</taxon>
        <taxon>Peloderinae</taxon>
        <taxon>Caenorhabditis</taxon>
    </lineage>
</organism>
<protein>
    <submittedName>
        <fullName evidence="2">Uncharacterized protein</fullName>
    </submittedName>
</protein>
<evidence type="ECO:0000313" key="2">
    <source>
        <dbReference type="EnsemblMetazoa" id="CJA10606.1"/>
    </source>
</evidence>